<dbReference type="SUPFAM" id="SSF56042">
    <property type="entry name" value="PurM C-terminal domain-like"/>
    <property type="match status" value="1"/>
</dbReference>
<comment type="caution">
    <text evidence="15">The sequence shown here is derived from an EMBL/GenBank/DDBJ whole genome shotgun (WGS) entry which is preliminary data.</text>
</comment>
<dbReference type="GO" id="GO:0006189">
    <property type="term" value="P:'de novo' IMP biosynthetic process"/>
    <property type="evidence" value="ECO:0007669"/>
    <property type="project" value="UniProtKB-UniRule"/>
</dbReference>
<organism evidence="15 16">
    <name type="scientific">candidate division WOR-1 bacterium RIFOXYB2_FULL_37_13</name>
    <dbReference type="NCBI Taxonomy" id="1802579"/>
    <lineage>
        <taxon>Bacteria</taxon>
        <taxon>Bacillati</taxon>
        <taxon>Saganbacteria</taxon>
    </lineage>
</organism>
<dbReference type="GO" id="GO:0005524">
    <property type="term" value="F:ATP binding"/>
    <property type="evidence" value="ECO:0007669"/>
    <property type="project" value="UniProtKB-KW"/>
</dbReference>
<evidence type="ECO:0000259" key="14">
    <source>
        <dbReference type="Pfam" id="PF02769"/>
    </source>
</evidence>
<dbReference type="Proteomes" id="UP000178417">
    <property type="component" value="Unassembled WGS sequence"/>
</dbReference>
<keyword evidence="5 12" id="KW-0436">Ligase</keyword>
<comment type="catalytic activity">
    <reaction evidence="11 12">
        <text>2-formamido-N(1)-(5-O-phospho-beta-D-ribosyl)acetamidine + ATP = 5-amino-1-(5-phospho-beta-D-ribosyl)imidazole + ADP + phosphate + H(+)</text>
        <dbReference type="Rhea" id="RHEA:23032"/>
        <dbReference type="ChEBI" id="CHEBI:15378"/>
        <dbReference type="ChEBI" id="CHEBI:30616"/>
        <dbReference type="ChEBI" id="CHEBI:43474"/>
        <dbReference type="ChEBI" id="CHEBI:137981"/>
        <dbReference type="ChEBI" id="CHEBI:147287"/>
        <dbReference type="ChEBI" id="CHEBI:456216"/>
        <dbReference type="EC" id="6.3.3.1"/>
    </reaction>
</comment>
<evidence type="ECO:0000256" key="5">
    <source>
        <dbReference type="ARBA" id="ARBA00022598"/>
    </source>
</evidence>
<comment type="subcellular location">
    <subcellularLocation>
        <location evidence="12">Cytoplasm</location>
    </subcellularLocation>
</comment>
<dbReference type="InterPro" id="IPR010918">
    <property type="entry name" value="PurM-like_C_dom"/>
</dbReference>
<dbReference type="InterPro" id="IPR036921">
    <property type="entry name" value="PurM-like_N_sf"/>
</dbReference>
<dbReference type="GO" id="GO:0046084">
    <property type="term" value="P:adenine biosynthetic process"/>
    <property type="evidence" value="ECO:0007669"/>
    <property type="project" value="TreeGrafter"/>
</dbReference>
<evidence type="ECO:0000256" key="9">
    <source>
        <dbReference type="ARBA" id="ARBA00032931"/>
    </source>
</evidence>
<evidence type="ECO:0000256" key="10">
    <source>
        <dbReference type="ARBA" id="ARBA00033093"/>
    </source>
</evidence>
<dbReference type="AlphaFoldDB" id="A0A1F4SHG3"/>
<gene>
    <name evidence="12" type="primary">purM</name>
    <name evidence="15" type="ORF">A2310_04040</name>
</gene>
<evidence type="ECO:0000313" key="15">
    <source>
        <dbReference type="EMBL" id="OGC19886.1"/>
    </source>
</evidence>
<feature type="domain" description="PurM-like C-terminal" evidence="14">
    <location>
        <begin position="167"/>
        <end position="332"/>
    </location>
</feature>
<accession>A0A1F4SHG3</accession>
<dbReference type="EMBL" id="MEUB01000057">
    <property type="protein sequence ID" value="OGC19886.1"/>
    <property type="molecule type" value="Genomic_DNA"/>
</dbReference>
<reference evidence="15 16" key="1">
    <citation type="journal article" date="2016" name="Nat. Commun.">
        <title>Thousands of microbial genomes shed light on interconnected biogeochemical processes in an aquifer system.</title>
        <authorList>
            <person name="Anantharaman K."/>
            <person name="Brown C.T."/>
            <person name="Hug L.A."/>
            <person name="Sharon I."/>
            <person name="Castelle C.J."/>
            <person name="Probst A.J."/>
            <person name="Thomas B.C."/>
            <person name="Singh A."/>
            <person name="Wilkins M.J."/>
            <person name="Karaoz U."/>
            <person name="Brodie E.L."/>
            <person name="Williams K.H."/>
            <person name="Hubbard S.S."/>
            <person name="Banfield J.F."/>
        </authorList>
    </citation>
    <scope>NUCLEOTIDE SEQUENCE [LARGE SCALE GENOMIC DNA]</scope>
</reference>
<comment type="pathway">
    <text evidence="1 12">Purine metabolism; IMP biosynthesis via de novo pathway; 5-amino-1-(5-phospho-D-ribosyl)imidazole from N(2)-formyl-N(1)-(5-phospho-D-ribosyl)glycinamide: step 2/2.</text>
</comment>
<protein>
    <recommendedName>
        <fullName evidence="4 12">Phosphoribosylformylglycinamidine cyclo-ligase</fullName>
        <ecNumber evidence="3 12">6.3.3.1</ecNumber>
    </recommendedName>
    <alternativeName>
        <fullName evidence="9 12">AIR synthase</fullName>
    </alternativeName>
    <alternativeName>
        <fullName evidence="10 12">AIRS</fullName>
    </alternativeName>
    <alternativeName>
        <fullName evidence="8 12">Phosphoribosyl-aminoimidazole synthetase</fullName>
    </alternativeName>
</protein>
<dbReference type="GO" id="GO:0004641">
    <property type="term" value="F:phosphoribosylformylglycinamidine cyclo-ligase activity"/>
    <property type="evidence" value="ECO:0007669"/>
    <property type="project" value="UniProtKB-UniRule"/>
</dbReference>
<dbReference type="InterPro" id="IPR004733">
    <property type="entry name" value="PurM_cligase"/>
</dbReference>
<dbReference type="GO" id="GO:0005829">
    <property type="term" value="C:cytosol"/>
    <property type="evidence" value="ECO:0007669"/>
    <property type="project" value="TreeGrafter"/>
</dbReference>
<dbReference type="InterPro" id="IPR036676">
    <property type="entry name" value="PurM-like_C_sf"/>
</dbReference>
<evidence type="ECO:0000256" key="7">
    <source>
        <dbReference type="ARBA" id="ARBA00022840"/>
    </source>
</evidence>
<dbReference type="UniPathway" id="UPA00074">
    <property type="reaction ID" value="UER00129"/>
</dbReference>
<evidence type="ECO:0000256" key="12">
    <source>
        <dbReference type="HAMAP-Rule" id="MF_00741"/>
    </source>
</evidence>
<sequence length="336" mass="36295">MTYKSSGVDIEAGYEVVKRVKKLARTTFNPSVASGIGFFGGCYAIDNKTMLVSATDGVGTKLKIAFMMNKHDTVGIDLVAMNANDVICCGARPLFFLDYIGVHKLNPDIAEDILKGIVNGCKQAGCALIGGETAELPGLYKDGEYDLAGFVVGMAQKKDIINGSTIKSGDKIIGLASSGIHSNGYSLVRRVFFCCADLPLDEELKGLDKPLGEELLTPTRIYVKTILSLIKQVKIKGIAHITGGGLPENVARLLPKGTKAHVERFSWKHPSIFGLVQMYGRVSNDEMYKTFNMGIGMVLVVAKKDVDKTLKALKKLGEQAFLIGEIQKGKGEVEIQ</sequence>
<dbReference type="Gene3D" id="3.90.650.10">
    <property type="entry name" value="PurM-like C-terminal domain"/>
    <property type="match status" value="1"/>
</dbReference>
<evidence type="ECO:0000259" key="13">
    <source>
        <dbReference type="Pfam" id="PF00586"/>
    </source>
</evidence>
<feature type="domain" description="PurM-like N-terminal" evidence="13">
    <location>
        <begin position="42"/>
        <end position="154"/>
    </location>
</feature>
<dbReference type="Pfam" id="PF02769">
    <property type="entry name" value="AIRS_C"/>
    <property type="match status" value="1"/>
</dbReference>
<dbReference type="FunFam" id="3.90.650.10:FF:000001">
    <property type="entry name" value="Phosphoribosylformylglycinamidine cyclo-ligase"/>
    <property type="match status" value="1"/>
</dbReference>
<evidence type="ECO:0000313" key="16">
    <source>
        <dbReference type="Proteomes" id="UP000178417"/>
    </source>
</evidence>
<comment type="similarity">
    <text evidence="2 12">Belongs to the AIR synthase family.</text>
</comment>
<evidence type="ECO:0000256" key="8">
    <source>
        <dbReference type="ARBA" id="ARBA00031908"/>
    </source>
</evidence>
<keyword evidence="6 12" id="KW-0547">Nucleotide-binding</keyword>
<dbReference type="CDD" id="cd02196">
    <property type="entry name" value="PurM"/>
    <property type="match status" value="1"/>
</dbReference>
<dbReference type="GO" id="GO:0004637">
    <property type="term" value="F:phosphoribosylamine-glycine ligase activity"/>
    <property type="evidence" value="ECO:0007669"/>
    <property type="project" value="TreeGrafter"/>
</dbReference>
<evidence type="ECO:0000256" key="1">
    <source>
        <dbReference type="ARBA" id="ARBA00004686"/>
    </source>
</evidence>
<dbReference type="SUPFAM" id="SSF55326">
    <property type="entry name" value="PurM N-terminal domain-like"/>
    <property type="match status" value="1"/>
</dbReference>
<keyword evidence="12" id="KW-0658">Purine biosynthesis</keyword>
<dbReference type="InterPro" id="IPR016188">
    <property type="entry name" value="PurM-like_N"/>
</dbReference>
<dbReference type="FunFam" id="3.30.1330.10:FF:000001">
    <property type="entry name" value="Phosphoribosylformylglycinamidine cyclo-ligase"/>
    <property type="match status" value="1"/>
</dbReference>
<keyword evidence="7 12" id="KW-0067">ATP-binding</keyword>
<dbReference type="PANTHER" id="PTHR10520:SF12">
    <property type="entry name" value="TRIFUNCTIONAL PURINE BIOSYNTHETIC PROTEIN ADENOSINE-3"/>
    <property type="match status" value="1"/>
</dbReference>
<dbReference type="NCBIfam" id="TIGR00878">
    <property type="entry name" value="purM"/>
    <property type="match status" value="1"/>
</dbReference>
<proteinExistence type="inferred from homology"/>
<dbReference type="Gene3D" id="3.30.1330.10">
    <property type="entry name" value="PurM-like, N-terminal domain"/>
    <property type="match status" value="1"/>
</dbReference>
<dbReference type="Pfam" id="PF00586">
    <property type="entry name" value="AIRS"/>
    <property type="match status" value="1"/>
</dbReference>
<evidence type="ECO:0000256" key="11">
    <source>
        <dbReference type="ARBA" id="ARBA00049057"/>
    </source>
</evidence>
<evidence type="ECO:0000256" key="6">
    <source>
        <dbReference type="ARBA" id="ARBA00022741"/>
    </source>
</evidence>
<name>A0A1F4SHG3_UNCSA</name>
<evidence type="ECO:0000256" key="2">
    <source>
        <dbReference type="ARBA" id="ARBA00010280"/>
    </source>
</evidence>
<dbReference type="PANTHER" id="PTHR10520">
    <property type="entry name" value="TRIFUNCTIONAL PURINE BIOSYNTHETIC PROTEIN ADENOSINE-3-RELATED"/>
    <property type="match status" value="1"/>
</dbReference>
<dbReference type="STRING" id="1802579.A2310_04040"/>
<evidence type="ECO:0000256" key="3">
    <source>
        <dbReference type="ARBA" id="ARBA00013047"/>
    </source>
</evidence>
<evidence type="ECO:0000256" key="4">
    <source>
        <dbReference type="ARBA" id="ARBA00020367"/>
    </source>
</evidence>
<dbReference type="EC" id="6.3.3.1" evidence="3 12"/>
<dbReference type="HAMAP" id="MF_00741">
    <property type="entry name" value="AIRS"/>
    <property type="match status" value="1"/>
</dbReference>
<keyword evidence="12" id="KW-0963">Cytoplasm</keyword>